<comment type="caution">
    <text evidence="2">The sequence shown here is derived from an EMBL/GenBank/DDBJ whole genome shotgun (WGS) entry which is preliminary data.</text>
</comment>
<dbReference type="STRING" id="57577.A0A2K3KHN4"/>
<name>A0A2K3KHN4_TRIPR</name>
<sequence length="89" mass="9808">MNAAFLVEELGVAVKTTMLPSKNVVGREEIASLVKKIILEEQNGKSNNVRDKVREIMVSGEKALYQGGSSYIALSQVANIIDKQDFIRL</sequence>
<reference evidence="2 3" key="2">
    <citation type="journal article" date="2017" name="Front. Plant Sci.">
        <title>Gene Classification and Mining of Molecular Markers Useful in Red Clover (Trifolium pratense) Breeding.</title>
        <authorList>
            <person name="Istvanek J."/>
            <person name="Dluhosova J."/>
            <person name="Dluhos P."/>
            <person name="Patkova L."/>
            <person name="Nedelnik J."/>
            <person name="Repkova J."/>
        </authorList>
    </citation>
    <scope>NUCLEOTIDE SEQUENCE [LARGE SCALE GENOMIC DNA]</scope>
    <source>
        <strain evidence="3">cv. Tatra</strain>
        <tissue evidence="2">Young leaves</tissue>
    </source>
</reference>
<evidence type="ECO:0000313" key="2">
    <source>
        <dbReference type="EMBL" id="PNX65811.1"/>
    </source>
</evidence>
<keyword evidence="2" id="KW-0808">Transferase</keyword>
<dbReference type="Gene3D" id="3.40.50.2000">
    <property type="entry name" value="Glycogen Phosphorylase B"/>
    <property type="match status" value="2"/>
</dbReference>
<organism evidence="2 3">
    <name type="scientific">Trifolium pratense</name>
    <name type="common">Red clover</name>
    <dbReference type="NCBI Taxonomy" id="57577"/>
    <lineage>
        <taxon>Eukaryota</taxon>
        <taxon>Viridiplantae</taxon>
        <taxon>Streptophyta</taxon>
        <taxon>Embryophyta</taxon>
        <taxon>Tracheophyta</taxon>
        <taxon>Spermatophyta</taxon>
        <taxon>Magnoliopsida</taxon>
        <taxon>eudicotyledons</taxon>
        <taxon>Gunneridae</taxon>
        <taxon>Pentapetalae</taxon>
        <taxon>rosids</taxon>
        <taxon>fabids</taxon>
        <taxon>Fabales</taxon>
        <taxon>Fabaceae</taxon>
        <taxon>Papilionoideae</taxon>
        <taxon>50 kb inversion clade</taxon>
        <taxon>NPAAA clade</taxon>
        <taxon>Hologalegina</taxon>
        <taxon>IRL clade</taxon>
        <taxon>Trifolieae</taxon>
        <taxon>Trifolium</taxon>
    </lineage>
</organism>
<dbReference type="ExpressionAtlas" id="A0A2K3KHN4">
    <property type="expression patterns" value="baseline"/>
</dbReference>
<accession>A0A2K3KHN4</accession>
<keyword evidence="1" id="KW-0328">Glycosyltransferase</keyword>
<protein>
    <submittedName>
        <fullName evidence="2">Anthocyanidin 3-O-glucosyltransferase 5-like protein</fullName>
    </submittedName>
</protein>
<evidence type="ECO:0000256" key="1">
    <source>
        <dbReference type="ARBA" id="ARBA00022676"/>
    </source>
</evidence>
<dbReference type="GO" id="GO:0016757">
    <property type="term" value="F:glycosyltransferase activity"/>
    <property type="evidence" value="ECO:0007669"/>
    <property type="project" value="UniProtKB-KW"/>
</dbReference>
<dbReference type="SUPFAM" id="SSF53756">
    <property type="entry name" value="UDP-Glycosyltransferase/glycogen phosphorylase"/>
    <property type="match status" value="1"/>
</dbReference>
<dbReference type="PANTHER" id="PTHR48046:SF1">
    <property type="entry name" value="GLYCOSYLTRANSFERASE-RELATED"/>
    <property type="match status" value="1"/>
</dbReference>
<dbReference type="PANTHER" id="PTHR48046">
    <property type="entry name" value="UDP-GLYCOSYLTRANSFERASE 72E1"/>
    <property type="match status" value="1"/>
</dbReference>
<dbReference type="Proteomes" id="UP000236291">
    <property type="component" value="Unassembled WGS sequence"/>
</dbReference>
<evidence type="ECO:0000313" key="3">
    <source>
        <dbReference type="Proteomes" id="UP000236291"/>
    </source>
</evidence>
<gene>
    <name evidence="2" type="ORF">L195_g054729</name>
</gene>
<dbReference type="AlphaFoldDB" id="A0A2K3KHN4"/>
<proteinExistence type="predicted"/>
<dbReference type="EMBL" id="ASHM01096786">
    <property type="protein sequence ID" value="PNX65811.1"/>
    <property type="molecule type" value="Genomic_DNA"/>
</dbReference>
<reference evidence="2 3" key="1">
    <citation type="journal article" date="2014" name="Am. J. Bot.">
        <title>Genome assembly and annotation for red clover (Trifolium pratense; Fabaceae).</title>
        <authorList>
            <person name="Istvanek J."/>
            <person name="Jaros M."/>
            <person name="Krenek A."/>
            <person name="Repkova J."/>
        </authorList>
    </citation>
    <scope>NUCLEOTIDE SEQUENCE [LARGE SCALE GENOMIC DNA]</scope>
    <source>
        <strain evidence="3">cv. Tatra</strain>
        <tissue evidence="2">Young leaves</tissue>
    </source>
</reference>